<evidence type="ECO:0000256" key="1">
    <source>
        <dbReference type="ARBA" id="ARBA00001933"/>
    </source>
</evidence>
<accession>A0A4R6UWU4</accession>
<feature type="modified residue" description="N6-(pyridoxal phosphate)lysine" evidence="6">
    <location>
        <position position="297"/>
    </location>
</feature>
<protein>
    <submittedName>
        <fullName evidence="8">Glutamate/tyrosine decarboxylase-like PLP-dependent enzyme</fullName>
    </submittedName>
</protein>
<dbReference type="GO" id="GO:0016831">
    <property type="term" value="F:carboxy-lyase activity"/>
    <property type="evidence" value="ECO:0007669"/>
    <property type="project" value="UniProtKB-KW"/>
</dbReference>
<dbReference type="PANTHER" id="PTHR11999:SF70">
    <property type="entry name" value="MIP05841P"/>
    <property type="match status" value="1"/>
</dbReference>
<keyword evidence="3" id="KW-0210">Decarboxylase</keyword>
<evidence type="ECO:0000313" key="9">
    <source>
        <dbReference type="Proteomes" id="UP000295375"/>
    </source>
</evidence>
<evidence type="ECO:0000313" key="8">
    <source>
        <dbReference type="EMBL" id="TDQ48054.1"/>
    </source>
</evidence>
<comment type="caution">
    <text evidence="8">The sequence shown here is derived from an EMBL/GenBank/DDBJ whole genome shotgun (WGS) entry which is preliminary data.</text>
</comment>
<dbReference type="InterPro" id="IPR015421">
    <property type="entry name" value="PyrdxlP-dep_Trfase_major"/>
</dbReference>
<dbReference type="InterPro" id="IPR015424">
    <property type="entry name" value="PyrdxlP-dep_Trfase"/>
</dbReference>
<keyword evidence="9" id="KW-1185">Reference proteome</keyword>
<organism evidence="8 9">
    <name type="scientific">Permianibacter aggregans</name>
    <dbReference type="NCBI Taxonomy" id="1510150"/>
    <lineage>
        <taxon>Bacteria</taxon>
        <taxon>Pseudomonadati</taxon>
        <taxon>Pseudomonadota</taxon>
        <taxon>Gammaproteobacteria</taxon>
        <taxon>Pseudomonadales</taxon>
        <taxon>Pseudomonadaceae</taxon>
        <taxon>Permianibacter</taxon>
    </lineage>
</organism>
<dbReference type="InterPro" id="IPR021115">
    <property type="entry name" value="Pyridoxal-P_BS"/>
</dbReference>
<dbReference type="GO" id="GO:0030170">
    <property type="term" value="F:pyridoxal phosphate binding"/>
    <property type="evidence" value="ECO:0007669"/>
    <property type="project" value="InterPro"/>
</dbReference>
<dbReference type="Gene3D" id="3.40.640.10">
    <property type="entry name" value="Type I PLP-dependent aspartate aminotransferase-like (Major domain)"/>
    <property type="match status" value="1"/>
</dbReference>
<keyword evidence="4 6" id="KW-0663">Pyridoxal phosphate</keyword>
<comment type="cofactor">
    <cofactor evidence="1 6 7">
        <name>pyridoxal 5'-phosphate</name>
        <dbReference type="ChEBI" id="CHEBI:597326"/>
    </cofactor>
</comment>
<dbReference type="Gene3D" id="3.90.1150.10">
    <property type="entry name" value="Aspartate Aminotransferase, domain 1"/>
    <property type="match status" value="1"/>
</dbReference>
<reference evidence="8 9" key="1">
    <citation type="submission" date="2019-03" db="EMBL/GenBank/DDBJ databases">
        <title>Genomic Encyclopedia of Type Strains, Phase IV (KMG-IV): sequencing the most valuable type-strain genomes for metagenomic binning, comparative biology and taxonomic classification.</title>
        <authorList>
            <person name="Goeker M."/>
        </authorList>
    </citation>
    <scope>NUCLEOTIDE SEQUENCE [LARGE SCALE GENOMIC DNA]</scope>
    <source>
        <strain evidence="8 9">DSM 103792</strain>
    </source>
</reference>
<evidence type="ECO:0000256" key="3">
    <source>
        <dbReference type="ARBA" id="ARBA00022793"/>
    </source>
</evidence>
<comment type="similarity">
    <text evidence="2 7">Belongs to the group II decarboxylase family.</text>
</comment>
<dbReference type="InterPro" id="IPR010977">
    <property type="entry name" value="Aromatic_deC"/>
</dbReference>
<name>A0A4R6UWU4_9GAMM</name>
<dbReference type="InterPro" id="IPR015422">
    <property type="entry name" value="PyrdxlP-dep_Trfase_small"/>
</dbReference>
<evidence type="ECO:0000256" key="5">
    <source>
        <dbReference type="ARBA" id="ARBA00023239"/>
    </source>
</evidence>
<sequence>MTATTPLHTDQEQLADLLEATKRYAEQFLSTLNERAVGAQIREPIHQPDFPLRGIGGMATMQWFKAHYDALLSASAGPRYLGFVTGGTTPAALMADWLVSTFDQNAQWSGETIAPFLEQQALNWLRDMLGLPDTFTGICVTGATMANFTGLAIGRQWLGEQHGIDIAEQGLQAMRPIRVLSGSAHSSILKALAMLGIGHQQLEKLPCVGDSESVDISALRERLQQLDGEPVMVVGNAGVVNNGDFDDLKAIASLKNQWPFWLHIDGAFGLLAGLSPRYQHLIAGTEAADSITVDGHKWLNVPYDAGYLYTRHLASQLKVFQNVSPYLGAPVANPLNTLHLGPENSRRWRALPLWFSLMAYGKQGLQHIIENDIEMAQQFAAMIDELEPYRMVVRPKLNIACFSLRESAEMNALKALQQRLYQQGELFVTPSSFRGTPVLRAAFSNWRTDHVDLARIKSALLAAQLTKPEQR</sequence>
<keyword evidence="5 7" id="KW-0456">Lyase</keyword>
<evidence type="ECO:0000256" key="4">
    <source>
        <dbReference type="ARBA" id="ARBA00022898"/>
    </source>
</evidence>
<dbReference type="SUPFAM" id="SSF53383">
    <property type="entry name" value="PLP-dependent transferases"/>
    <property type="match status" value="1"/>
</dbReference>
<dbReference type="RefSeq" id="WP_157591414.1">
    <property type="nucleotide sequence ID" value="NZ_CP037953.1"/>
</dbReference>
<dbReference type="Pfam" id="PF00282">
    <property type="entry name" value="Pyridoxal_deC"/>
    <property type="match status" value="1"/>
</dbReference>
<evidence type="ECO:0000256" key="2">
    <source>
        <dbReference type="ARBA" id="ARBA00009533"/>
    </source>
</evidence>
<dbReference type="EMBL" id="SNYM01000008">
    <property type="protein sequence ID" value="TDQ48054.1"/>
    <property type="molecule type" value="Genomic_DNA"/>
</dbReference>
<dbReference type="PROSITE" id="PS00392">
    <property type="entry name" value="DDC_GAD_HDC_YDC"/>
    <property type="match status" value="1"/>
</dbReference>
<proteinExistence type="inferred from homology"/>
<dbReference type="PRINTS" id="PR00800">
    <property type="entry name" value="YHDCRBOXLASE"/>
</dbReference>
<dbReference type="Proteomes" id="UP000295375">
    <property type="component" value="Unassembled WGS sequence"/>
</dbReference>
<dbReference type="PANTHER" id="PTHR11999">
    <property type="entry name" value="GROUP II PYRIDOXAL-5-PHOSPHATE DECARBOXYLASE"/>
    <property type="match status" value="1"/>
</dbReference>
<dbReference type="GO" id="GO:0019752">
    <property type="term" value="P:carboxylic acid metabolic process"/>
    <property type="evidence" value="ECO:0007669"/>
    <property type="project" value="InterPro"/>
</dbReference>
<gene>
    <name evidence="8" type="ORF">EV696_10834</name>
</gene>
<dbReference type="GO" id="GO:0006520">
    <property type="term" value="P:amino acid metabolic process"/>
    <property type="evidence" value="ECO:0007669"/>
    <property type="project" value="InterPro"/>
</dbReference>
<dbReference type="InterPro" id="IPR002129">
    <property type="entry name" value="PyrdxlP-dep_de-COase"/>
</dbReference>
<evidence type="ECO:0000256" key="7">
    <source>
        <dbReference type="RuleBase" id="RU000382"/>
    </source>
</evidence>
<evidence type="ECO:0000256" key="6">
    <source>
        <dbReference type="PIRSR" id="PIRSR602129-50"/>
    </source>
</evidence>
<dbReference type="AlphaFoldDB" id="A0A4R6UWU4"/>